<feature type="compositionally biased region" description="Polar residues" evidence="1">
    <location>
        <begin position="90"/>
        <end position="99"/>
    </location>
</feature>
<protein>
    <submittedName>
        <fullName evidence="2">Uncharacterized protein</fullName>
    </submittedName>
</protein>
<feature type="compositionally biased region" description="Polar residues" evidence="1">
    <location>
        <begin position="1318"/>
        <end position="1338"/>
    </location>
</feature>
<keyword evidence="3" id="KW-1185">Reference proteome</keyword>
<feature type="compositionally biased region" description="Polar residues" evidence="1">
    <location>
        <begin position="1416"/>
        <end position="1433"/>
    </location>
</feature>
<feature type="compositionally biased region" description="Basic residues" evidence="1">
    <location>
        <begin position="675"/>
        <end position="689"/>
    </location>
</feature>
<feature type="compositionally biased region" description="Low complexity" evidence="1">
    <location>
        <begin position="52"/>
        <end position="64"/>
    </location>
</feature>
<feature type="compositionally biased region" description="Basic residues" evidence="1">
    <location>
        <begin position="631"/>
        <end position="641"/>
    </location>
</feature>
<proteinExistence type="predicted"/>
<feature type="compositionally biased region" description="Polar residues" evidence="1">
    <location>
        <begin position="510"/>
        <end position="528"/>
    </location>
</feature>
<feature type="compositionally biased region" description="Polar residues" evidence="1">
    <location>
        <begin position="561"/>
        <end position="571"/>
    </location>
</feature>
<sequence length="1433" mass="153848">MSNNNLQTPTSPSNSSPRPMQAYHQFLQQQQEQQRQQQSNPAVWSPSVPNYAAASASPQSPSSQYNISGPLDLKTSGVQPILPPIKDVQPRSNIPSRNTSLRRHPSQNGLHHQQSGGSLNQSFNSYDSLSHIEEDGDHQDNPGSDQRPYFRAPPGHNSTTSSVNSSEYIDNKAASPSDSAPLTASSYSGLQRSNSKINYSSPLLRSQSRSGSSSPSSPSQSPLKRQTSILKNGSKDAPYLTGAKNFHGADGLSHTWEPASSNPASATSASPPPSQFGSTSNLRALVAAAAAATASASSNHSSLIRSQEISETMSSSLGEGPGSRGVTLGNDGAQSAQPSRLEHKDTEAPHIPARDSANYKVLVPSPVASPSLGPSAGGAGNMHFGFLSSDPTLQRSTSRRRMAPPIQVQPGQLPPGQFPQNPQPLQSMLSPQSLASPISPSRRFPNYRRENPEVPGKEHEQGQGQGYHEDGDYEDEGLNDDTDGDGLSGPEDQSERRRRQRQRSGDNAPFSPSRSAPQSPNPNASGIPNTREAELAHIKYIQQQQALFLQEKANNPPLRTKGSNGNLSSDGSKPRRKSSHRKQISVISEPKLVSSTNHIKTVPIVRPADQSDNDDAGTKSEYTSGGEGIKKTVRKMRRAVRHAANGVFHDDDSDRDEALGSKSDAEKKGGLKQLKALKSKLAKRLHRPGHGGSSSSRQGEENGNEEGSRGPVQFFSEDNLRARYLAQEQEGGNSFAALGASLRRSNTTRDTTAGFARRNQGDGDKQEYEDENEDEEKDGDPSQATQETSEDADAKAKKARFTSRTFDKDEMIEVNDGTGESFFLPRWDLDPRADELDSSKSVISVQPSRKLERSASSSTTASVMTNKPTASIAERLQGTTVIEENESSGQNDGKPTDSSTPTPTKESAAESFKDSVKAAQADREGLQSTIATAPEDTSEVNNAASVSSSSERASMLSETSSSVSSAGGVVVAHVLTRQSSMRKNFTRPTVDEKISSETKGPANAIVRPLSPIRRGTINSGRSASIASVSSLISGSSTTDPKKTISIGSLTLPQAPSSPLPSPSLPTNSAPPTTPFPAVLLRQGSNLTERASLRSMYADSIYDYYDYDSASEYGSQIGDQQRFERQGSFSSTLTSETKTGANITTAAATLDRTKTQTLSVSLNGSSKDVTAEGSLVTPTAATGTMSASEIIVPGIDLVPVHPLSTQEIKVPSIPEDPIDPKKETSLKEEEHHVHYEDIPKAVAYRMSMMKTVPVDPVGVAASLSLPSRPPRHPMRYSRQGSLSSDFTSDSWVSSARNTRDDMSGWDTEQGSEQARRPSVASSLSRFNSVRNERSGSMMTDSRIVEEKEHEVEGMRGDNKSSSRRGSEAQHPLDPNAPRTQWYNGTRRETWESIQSSSSDSASSSSSSRSSHFYFNGKSPSPSPTEETTQAAGNF</sequence>
<feature type="compositionally biased region" description="Polar residues" evidence="1">
    <location>
        <begin position="156"/>
        <end position="199"/>
    </location>
</feature>
<feature type="region of interest" description="Disordered" evidence="1">
    <location>
        <begin position="1030"/>
        <end position="1073"/>
    </location>
</feature>
<evidence type="ECO:0000313" key="2">
    <source>
        <dbReference type="EMBL" id="KAG0010240.1"/>
    </source>
</evidence>
<organism evidence="2 3">
    <name type="scientific">Entomortierella chlamydospora</name>
    <dbReference type="NCBI Taxonomy" id="101097"/>
    <lineage>
        <taxon>Eukaryota</taxon>
        <taxon>Fungi</taxon>
        <taxon>Fungi incertae sedis</taxon>
        <taxon>Mucoromycota</taxon>
        <taxon>Mortierellomycotina</taxon>
        <taxon>Mortierellomycetes</taxon>
        <taxon>Mortierellales</taxon>
        <taxon>Mortierellaceae</taxon>
        <taxon>Entomortierella</taxon>
    </lineage>
</organism>
<feature type="compositionally biased region" description="Polar residues" evidence="1">
    <location>
        <begin position="303"/>
        <end position="317"/>
    </location>
</feature>
<feature type="compositionally biased region" description="Basic and acidic residues" evidence="1">
    <location>
        <begin position="447"/>
        <end position="461"/>
    </location>
</feature>
<dbReference type="EMBL" id="JAAAID010001383">
    <property type="protein sequence ID" value="KAG0010240.1"/>
    <property type="molecule type" value="Genomic_DNA"/>
</dbReference>
<feature type="compositionally biased region" description="Acidic residues" evidence="1">
    <location>
        <begin position="471"/>
        <end position="484"/>
    </location>
</feature>
<feature type="compositionally biased region" description="Low complexity" evidence="1">
    <location>
        <begin position="1391"/>
        <end position="1409"/>
    </location>
</feature>
<feature type="compositionally biased region" description="Low complexity" evidence="1">
    <location>
        <begin position="939"/>
        <end position="960"/>
    </location>
</feature>
<feature type="compositionally biased region" description="Basic residues" evidence="1">
    <location>
        <begin position="574"/>
        <end position="583"/>
    </location>
</feature>
<feature type="region of interest" description="Disordered" evidence="1">
    <location>
        <begin position="296"/>
        <end position="356"/>
    </location>
</feature>
<feature type="region of interest" description="Disordered" evidence="1">
    <location>
        <begin position="405"/>
        <end position="804"/>
    </location>
</feature>
<feature type="compositionally biased region" description="Acidic residues" evidence="1">
    <location>
        <begin position="767"/>
        <end position="778"/>
    </location>
</feature>
<evidence type="ECO:0000256" key="1">
    <source>
        <dbReference type="SAM" id="MobiDB-lite"/>
    </source>
</evidence>
<feature type="compositionally biased region" description="Polar residues" evidence="1">
    <location>
        <begin position="427"/>
        <end position="439"/>
    </location>
</feature>
<gene>
    <name evidence="2" type="ORF">BGZ80_001654</name>
</gene>
<feature type="compositionally biased region" description="Low complexity" evidence="1">
    <location>
        <begin position="200"/>
        <end position="226"/>
    </location>
</feature>
<feature type="compositionally biased region" description="Basic and acidic residues" evidence="1">
    <location>
        <begin position="1341"/>
        <end position="1366"/>
    </location>
</feature>
<comment type="caution">
    <text evidence="2">The sequence shown here is derived from an EMBL/GenBank/DDBJ whole genome shotgun (WGS) entry which is preliminary data.</text>
</comment>
<accession>A0A9P6MQQ9</accession>
<feature type="compositionally biased region" description="Basic and acidic residues" evidence="1">
    <location>
        <begin position="907"/>
        <end position="925"/>
    </location>
</feature>
<feature type="region of interest" description="Disordered" evidence="1">
    <location>
        <begin position="831"/>
        <end position="960"/>
    </location>
</feature>
<dbReference type="Proteomes" id="UP000703661">
    <property type="component" value="Unassembled WGS sequence"/>
</dbReference>
<feature type="compositionally biased region" description="Low complexity" evidence="1">
    <location>
        <begin position="258"/>
        <end position="269"/>
    </location>
</feature>
<feature type="compositionally biased region" description="Polar residues" evidence="1">
    <location>
        <begin position="877"/>
        <end position="893"/>
    </location>
</feature>
<feature type="region of interest" description="Disordered" evidence="1">
    <location>
        <begin position="1"/>
        <end position="278"/>
    </location>
</feature>
<feature type="compositionally biased region" description="Basic and acidic residues" evidence="1">
    <location>
        <begin position="648"/>
        <end position="669"/>
    </location>
</feature>
<reference evidence="2" key="1">
    <citation type="journal article" date="2020" name="Fungal Divers.">
        <title>Resolving the Mortierellaceae phylogeny through synthesis of multi-gene phylogenetics and phylogenomics.</title>
        <authorList>
            <person name="Vandepol N."/>
            <person name="Liber J."/>
            <person name="Desiro A."/>
            <person name="Na H."/>
            <person name="Kennedy M."/>
            <person name="Barry K."/>
            <person name="Grigoriev I.V."/>
            <person name="Miller A.N."/>
            <person name="O'Donnell K."/>
            <person name="Stajich J.E."/>
            <person name="Bonito G."/>
        </authorList>
    </citation>
    <scope>NUCLEOTIDE SEQUENCE</scope>
    <source>
        <strain evidence="2">NRRL 2769</strain>
    </source>
</reference>
<feature type="compositionally biased region" description="Polar residues" evidence="1">
    <location>
        <begin position="106"/>
        <end position="128"/>
    </location>
</feature>
<feature type="compositionally biased region" description="Low complexity" evidence="1">
    <location>
        <begin position="1"/>
        <end position="38"/>
    </location>
</feature>
<evidence type="ECO:0000313" key="3">
    <source>
        <dbReference type="Proteomes" id="UP000703661"/>
    </source>
</evidence>
<feature type="region of interest" description="Disordered" evidence="1">
    <location>
        <begin position="1262"/>
        <end position="1433"/>
    </location>
</feature>
<name>A0A9P6MQQ9_9FUNG</name>
<feature type="compositionally biased region" description="Low complexity" evidence="1">
    <location>
        <begin position="1280"/>
        <end position="1293"/>
    </location>
</feature>